<keyword evidence="2" id="KW-1185">Reference proteome</keyword>
<dbReference type="Gramene" id="mRNA:HanXRQr2_Chr11g0508581">
    <property type="protein sequence ID" value="mRNA:HanXRQr2_Chr11g0508581"/>
    <property type="gene ID" value="HanXRQr2_Chr11g0508581"/>
</dbReference>
<organism evidence="1 2">
    <name type="scientific">Helianthus annuus</name>
    <name type="common">Common sunflower</name>
    <dbReference type="NCBI Taxonomy" id="4232"/>
    <lineage>
        <taxon>Eukaryota</taxon>
        <taxon>Viridiplantae</taxon>
        <taxon>Streptophyta</taxon>
        <taxon>Embryophyta</taxon>
        <taxon>Tracheophyta</taxon>
        <taxon>Spermatophyta</taxon>
        <taxon>Magnoliopsida</taxon>
        <taxon>eudicotyledons</taxon>
        <taxon>Gunneridae</taxon>
        <taxon>Pentapetalae</taxon>
        <taxon>asterids</taxon>
        <taxon>campanulids</taxon>
        <taxon>Asterales</taxon>
        <taxon>Asteraceae</taxon>
        <taxon>Asteroideae</taxon>
        <taxon>Heliantheae alliance</taxon>
        <taxon>Heliantheae</taxon>
        <taxon>Helianthus</taxon>
    </lineage>
</organism>
<name>A0A9K3HS25_HELAN</name>
<sequence>MAKRCKGLRSIRTRTSPNKLFEAVSILTRWQPNVVRRMGFGKILNLRVSDVNAQLAYFVVDRLDTEKMEINLGDRKIKVNKEGVRRIMGVPYGGIRVVSDAEGCADAETCVDTWKNGFVKTPISCKMIVNKIRENSYADEETFKMDFAMLFIATMIASTKNGIAMYTMLGWFCLSKEFREHDWFQLIIDTIRVCKSDWERNDRDSFFRGLLTVLVLLYLDNTTCPGLVGDRGQAPINFWTKEMMNKRKELEIKNGGFGLGNVRELYADDQEYDQVSEDEVVDLSKGDGEKKVWDLMGCRLRYVFVDIK</sequence>
<gene>
    <name evidence="1" type="ORF">HanXRQr2_Chr11g0508581</name>
</gene>
<evidence type="ECO:0000313" key="2">
    <source>
        <dbReference type="Proteomes" id="UP000215914"/>
    </source>
</evidence>
<dbReference type="EMBL" id="MNCJ02000326">
    <property type="protein sequence ID" value="KAF5783493.1"/>
    <property type="molecule type" value="Genomic_DNA"/>
</dbReference>
<dbReference type="Proteomes" id="UP000215914">
    <property type="component" value="Unassembled WGS sequence"/>
</dbReference>
<comment type="caution">
    <text evidence="1">The sequence shown here is derived from an EMBL/GenBank/DDBJ whole genome shotgun (WGS) entry which is preliminary data.</text>
</comment>
<accession>A0A9K3HS25</accession>
<dbReference type="AlphaFoldDB" id="A0A9K3HS25"/>
<dbReference type="PANTHER" id="PTHR34835">
    <property type="entry name" value="OS07G0283600 PROTEIN-RELATED"/>
    <property type="match status" value="1"/>
</dbReference>
<proteinExistence type="predicted"/>
<dbReference type="PANTHER" id="PTHR34835:SF90">
    <property type="entry name" value="AMINOTRANSFERASE-LIKE PLANT MOBILE DOMAIN-CONTAINING PROTEIN"/>
    <property type="match status" value="1"/>
</dbReference>
<reference evidence="1" key="2">
    <citation type="submission" date="2020-06" db="EMBL/GenBank/DDBJ databases">
        <title>Helianthus annuus Genome sequencing and assembly Release 2.</title>
        <authorList>
            <person name="Gouzy J."/>
            <person name="Langlade N."/>
            <person name="Munos S."/>
        </authorList>
    </citation>
    <scope>NUCLEOTIDE SEQUENCE</scope>
    <source>
        <tissue evidence="1">Leaves</tissue>
    </source>
</reference>
<protein>
    <submittedName>
        <fullName evidence="1">Uncharacterized protein</fullName>
    </submittedName>
</protein>
<evidence type="ECO:0000313" key="1">
    <source>
        <dbReference type="EMBL" id="KAF5783493.1"/>
    </source>
</evidence>
<reference evidence="1" key="1">
    <citation type="journal article" date="2017" name="Nature">
        <title>The sunflower genome provides insights into oil metabolism, flowering and Asterid evolution.</title>
        <authorList>
            <person name="Badouin H."/>
            <person name="Gouzy J."/>
            <person name="Grassa C.J."/>
            <person name="Murat F."/>
            <person name="Staton S.E."/>
            <person name="Cottret L."/>
            <person name="Lelandais-Briere C."/>
            <person name="Owens G.L."/>
            <person name="Carrere S."/>
            <person name="Mayjonade B."/>
            <person name="Legrand L."/>
            <person name="Gill N."/>
            <person name="Kane N.C."/>
            <person name="Bowers J.E."/>
            <person name="Hubner S."/>
            <person name="Bellec A."/>
            <person name="Berard A."/>
            <person name="Berges H."/>
            <person name="Blanchet N."/>
            <person name="Boniface M.C."/>
            <person name="Brunel D."/>
            <person name="Catrice O."/>
            <person name="Chaidir N."/>
            <person name="Claudel C."/>
            <person name="Donnadieu C."/>
            <person name="Faraut T."/>
            <person name="Fievet G."/>
            <person name="Helmstetter N."/>
            <person name="King M."/>
            <person name="Knapp S.J."/>
            <person name="Lai Z."/>
            <person name="Le Paslier M.C."/>
            <person name="Lippi Y."/>
            <person name="Lorenzon L."/>
            <person name="Mandel J.R."/>
            <person name="Marage G."/>
            <person name="Marchand G."/>
            <person name="Marquand E."/>
            <person name="Bret-Mestries E."/>
            <person name="Morien E."/>
            <person name="Nambeesan S."/>
            <person name="Nguyen T."/>
            <person name="Pegot-Espagnet P."/>
            <person name="Pouilly N."/>
            <person name="Raftis F."/>
            <person name="Sallet E."/>
            <person name="Schiex T."/>
            <person name="Thomas J."/>
            <person name="Vandecasteele C."/>
            <person name="Vares D."/>
            <person name="Vear F."/>
            <person name="Vautrin S."/>
            <person name="Crespi M."/>
            <person name="Mangin B."/>
            <person name="Burke J.M."/>
            <person name="Salse J."/>
            <person name="Munos S."/>
            <person name="Vincourt P."/>
            <person name="Rieseberg L.H."/>
            <person name="Langlade N.B."/>
        </authorList>
    </citation>
    <scope>NUCLEOTIDE SEQUENCE</scope>
    <source>
        <tissue evidence="1">Leaves</tissue>
    </source>
</reference>